<dbReference type="InterPro" id="IPR036397">
    <property type="entry name" value="RNaseH_sf"/>
</dbReference>
<evidence type="ECO:0000259" key="1">
    <source>
        <dbReference type="PROSITE" id="PS50994"/>
    </source>
</evidence>
<dbReference type="PROSITE" id="PS50994">
    <property type="entry name" value="INTEGRASE"/>
    <property type="match status" value="1"/>
</dbReference>
<feature type="domain" description="Integrase catalytic" evidence="1">
    <location>
        <begin position="1"/>
        <end position="96"/>
    </location>
</feature>
<dbReference type="Proteomes" id="UP000189933">
    <property type="component" value="Unassembled WGS sequence"/>
</dbReference>
<sequence length="106" mass="12523">MIRTDIGPQFKSRIFQEKCQSLKIEHERIPNRTPNMNAHIEAFHSILEAECLSLYEFQTYAEAYKVVSDFIKFYNEERIHSGLNYLSPAEFIELGRKQRIGKEIKV</sequence>
<protein>
    <submittedName>
        <fullName evidence="2">Integrase core domain-containing protein</fullName>
    </submittedName>
</protein>
<reference evidence="3" key="1">
    <citation type="submission" date="2017-02" db="EMBL/GenBank/DDBJ databases">
        <authorList>
            <person name="Varghese N."/>
            <person name="Submissions S."/>
        </authorList>
    </citation>
    <scope>NUCLEOTIDE SEQUENCE [LARGE SCALE GENOMIC DNA]</scope>
    <source>
        <strain evidence="3">DSM 16521</strain>
    </source>
</reference>
<dbReference type="PANTHER" id="PTHR47515:SF1">
    <property type="entry name" value="BLR2054 PROTEIN"/>
    <property type="match status" value="1"/>
</dbReference>
<evidence type="ECO:0000313" key="2">
    <source>
        <dbReference type="EMBL" id="SKA29546.1"/>
    </source>
</evidence>
<gene>
    <name evidence="2" type="ORF">SAMN02745885_02771</name>
</gene>
<dbReference type="RefSeq" id="WP_242952081.1">
    <property type="nucleotide sequence ID" value="NZ_FUXM01000071.1"/>
</dbReference>
<dbReference type="GO" id="GO:0003676">
    <property type="term" value="F:nucleic acid binding"/>
    <property type="evidence" value="ECO:0007669"/>
    <property type="project" value="InterPro"/>
</dbReference>
<keyword evidence="3" id="KW-1185">Reference proteome</keyword>
<dbReference type="PANTHER" id="PTHR47515">
    <property type="entry name" value="LOW CALCIUM RESPONSE LOCUS PROTEIN T"/>
    <property type="match status" value="1"/>
</dbReference>
<dbReference type="GO" id="GO:0015074">
    <property type="term" value="P:DNA integration"/>
    <property type="evidence" value="ECO:0007669"/>
    <property type="project" value="InterPro"/>
</dbReference>
<dbReference type="EMBL" id="FUXM01000071">
    <property type="protein sequence ID" value="SKA29546.1"/>
    <property type="molecule type" value="Genomic_DNA"/>
</dbReference>
<dbReference type="InterPro" id="IPR001584">
    <property type="entry name" value="Integrase_cat-core"/>
</dbReference>
<dbReference type="Pfam" id="PF13683">
    <property type="entry name" value="rve_3"/>
    <property type="match status" value="1"/>
</dbReference>
<dbReference type="InterPro" id="IPR012337">
    <property type="entry name" value="RNaseH-like_sf"/>
</dbReference>
<proteinExistence type="predicted"/>
<dbReference type="Gene3D" id="3.30.420.10">
    <property type="entry name" value="Ribonuclease H-like superfamily/Ribonuclease H"/>
    <property type="match status" value="1"/>
</dbReference>
<name>A0A1T4SN30_9FIRM</name>
<accession>A0A1T4SN30</accession>
<dbReference type="SUPFAM" id="SSF53098">
    <property type="entry name" value="Ribonuclease H-like"/>
    <property type="match status" value="1"/>
</dbReference>
<evidence type="ECO:0000313" key="3">
    <source>
        <dbReference type="Proteomes" id="UP000189933"/>
    </source>
</evidence>
<organism evidence="2 3">
    <name type="scientific">Carboxydocella sporoproducens DSM 16521</name>
    <dbReference type="NCBI Taxonomy" id="1121270"/>
    <lineage>
        <taxon>Bacteria</taxon>
        <taxon>Bacillati</taxon>
        <taxon>Bacillota</taxon>
        <taxon>Clostridia</taxon>
        <taxon>Eubacteriales</taxon>
        <taxon>Clostridiales Family XVI. Incertae Sedis</taxon>
        <taxon>Carboxydocella</taxon>
    </lineage>
</organism>
<dbReference type="AlphaFoldDB" id="A0A1T4SN30"/>